<gene>
    <name evidence="2" type="ORF">AMECASPLE_039689</name>
</gene>
<evidence type="ECO:0000313" key="3">
    <source>
        <dbReference type="Proteomes" id="UP001469553"/>
    </source>
</evidence>
<proteinExistence type="predicted"/>
<feature type="region of interest" description="Disordered" evidence="1">
    <location>
        <begin position="81"/>
        <end position="110"/>
    </location>
</feature>
<accession>A0ABV0YVM2</accession>
<evidence type="ECO:0000313" key="2">
    <source>
        <dbReference type="EMBL" id="MEQ2297924.1"/>
    </source>
</evidence>
<reference evidence="2 3" key="1">
    <citation type="submission" date="2021-06" db="EMBL/GenBank/DDBJ databases">
        <authorList>
            <person name="Palmer J.M."/>
        </authorList>
    </citation>
    <scope>NUCLEOTIDE SEQUENCE [LARGE SCALE GENOMIC DNA]</scope>
    <source>
        <strain evidence="2 3">AS_MEX2019</strain>
        <tissue evidence="2">Muscle</tissue>
    </source>
</reference>
<keyword evidence="3" id="KW-1185">Reference proteome</keyword>
<comment type="caution">
    <text evidence="2">The sequence shown here is derived from an EMBL/GenBank/DDBJ whole genome shotgun (WGS) entry which is preliminary data.</text>
</comment>
<protein>
    <submittedName>
        <fullName evidence="2">Uncharacterized protein</fullName>
    </submittedName>
</protein>
<name>A0ABV0YVM2_9TELE</name>
<evidence type="ECO:0000256" key="1">
    <source>
        <dbReference type="SAM" id="MobiDB-lite"/>
    </source>
</evidence>
<feature type="region of interest" description="Disordered" evidence="1">
    <location>
        <begin position="1"/>
        <end position="59"/>
    </location>
</feature>
<dbReference type="EMBL" id="JAHRIP010046442">
    <property type="protein sequence ID" value="MEQ2297924.1"/>
    <property type="molecule type" value="Genomic_DNA"/>
</dbReference>
<feature type="compositionally biased region" description="Basic and acidic residues" evidence="1">
    <location>
        <begin position="17"/>
        <end position="31"/>
    </location>
</feature>
<organism evidence="2 3">
    <name type="scientific">Ameca splendens</name>
    <dbReference type="NCBI Taxonomy" id="208324"/>
    <lineage>
        <taxon>Eukaryota</taxon>
        <taxon>Metazoa</taxon>
        <taxon>Chordata</taxon>
        <taxon>Craniata</taxon>
        <taxon>Vertebrata</taxon>
        <taxon>Euteleostomi</taxon>
        <taxon>Actinopterygii</taxon>
        <taxon>Neopterygii</taxon>
        <taxon>Teleostei</taxon>
        <taxon>Neoteleostei</taxon>
        <taxon>Acanthomorphata</taxon>
        <taxon>Ovalentaria</taxon>
        <taxon>Atherinomorphae</taxon>
        <taxon>Cyprinodontiformes</taxon>
        <taxon>Goodeidae</taxon>
        <taxon>Ameca</taxon>
    </lineage>
</organism>
<feature type="compositionally biased region" description="Basic residues" evidence="1">
    <location>
        <begin position="43"/>
        <end position="52"/>
    </location>
</feature>
<sequence length="110" mass="13272">MWLGGNRPHIRWGPKLIQEKEQPKTQPDTRNRHTLSHIPTLMHTHKNTHPRTQRKDKQQWTSYTHLHSPYIHTLYSQVQVPIPHRDNQPPDPMRWSPSLREWREGERPST</sequence>
<feature type="compositionally biased region" description="Basic and acidic residues" evidence="1">
    <location>
        <begin position="100"/>
        <end position="110"/>
    </location>
</feature>
<dbReference type="Proteomes" id="UP001469553">
    <property type="component" value="Unassembled WGS sequence"/>
</dbReference>